<dbReference type="OrthoDB" id="3252362at2759"/>
<name>A0A060SJ22_PYCCI</name>
<dbReference type="AlphaFoldDB" id="A0A060SJ22"/>
<feature type="compositionally biased region" description="Acidic residues" evidence="1">
    <location>
        <begin position="177"/>
        <end position="188"/>
    </location>
</feature>
<reference evidence="2" key="1">
    <citation type="submission" date="2014-01" db="EMBL/GenBank/DDBJ databases">
        <title>The genome of the white-rot fungus Pycnoporus cinnabarinus: a basidiomycete model with a versatile arsenal for lignocellulosic biomass breakdown.</title>
        <authorList>
            <person name="Levasseur A."/>
            <person name="Lomascolo A."/>
            <person name="Ruiz-Duenas F.J."/>
            <person name="Uzan E."/>
            <person name="Piumi F."/>
            <person name="Kues U."/>
            <person name="Ram A.F.J."/>
            <person name="Murat C."/>
            <person name="Haon M."/>
            <person name="Benoit I."/>
            <person name="Arfi Y."/>
            <person name="Chevret D."/>
            <person name="Drula E."/>
            <person name="Kwon M.J."/>
            <person name="Gouret P."/>
            <person name="Lesage-Meessen L."/>
            <person name="Lombard V."/>
            <person name="Mariette J."/>
            <person name="Noirot C."/>
            <person name="Park J."/>
            <person name="Patyshakuliyeva A."/>
            <person name="Wieneger R.A.B."/>
            <person name="Wosten H.A.B."/>
            <person name="Martin F."/>
            <person name="Coutinho P.M."/>
            <person name="de Vries R."/>
            <person name="Martinez A.T."/>
            <person name="Klopp C."/>
            <person name="Pontarotti P."/>
            <person name="Henrissat B."/>
            <person name="Record E."/>
        </authorList>
    </citation>
    <scope>NUCLEOTIDE SEQUENCE [LARGE SCALE GENOMIC DNA]</scope>
    <source>
        <strain evidence="2">BRFM137</strain>
    </source>
</reference>
<feature type="region of interest" description="Disordered" evidence="1">
    <location>
        <begin position="784"/>
        <end position="806"/>
    </location>
</feature>
<feature type="region of interest" description="Disordered" evidence="1">
    <location>
        <begin position="39"/>
        <end position="195"/>
    </location>
</feature>
<evidence type="ECO:0008006" key="4">
    <source>
        <dbReference type="Google" id="ProtNLM"/>
    </source>
</evidence>
<feature type="compositionally biased region" description="Acidic residues" evidence="1">
    <location>
        <begin position="144"/>
        <end position="161"/>
    </location>
</feature>
<dbReference type="OMA" id="QHITSHA"/>
<comment type="caution">
    <text evidence="2">The sequence shown here is derived from an EMBL/GenBank/DDBJ whole genome shotgun (WGS) entry which is preliminary data.</text>
</comment>
<dbReference type="EMBL" id="CCBP010000111">
    <property type="protein sequence ID" value="CDO72219.1"/>
    <property type="molecule type" value="Genomic_DNA"/>
</dbReference>
<dbReference type="HOGENOM" id="CLU_006344_4_3_1"/>
<accession>A0A060SJ22</accession>
<evidence type="ECO:0000313" key="3">
    <source>
        <dbReference type="Proteomes" id="UP000029665"/>
    </source>
</evidence>
<proteinExistence type="predicted"/>
<dbReference type="InterPro" id="IPR041078">
    <property type="entry name" value="Plavaka"/>
</dbReference>
<feature type="compositionally biased region" description="Acidic residues" evidence="1">
    <location>
        <begin position="122"/>
        <end position="136"/>
    </location>
</feature>
<organism evidence="2 3">
    <name type="scientific">Pycnoporus cinnabarinus</name>
    <name type="common">Cinnabar-red polypore</name>
    <name type="synonym">Trametes cinnabarina</name>
    <dbReference type="NCBI Taxonomy" id="5643"/>
    <lineage>
        <taxon>Eukaryota</taxon>
        <taxon>Fungi</taxon>
        <taxon>Dikarya</taxon>
        <taxon>Basidiomycota</taxon>
        <taxon>Agaricomycotina</taxon>
        <taxon>Agaricomycetes</taxon>
        <taxon>Polyporales</taxon>
        <taxon>Polyporaceae</taxon>
        <taxon>Trametes</taxon>
    </lineage>
</organism>
<keyword evidence="3" id="KW-1185">Reference proteome</keyword>
<evidence type="ECO:0000256" key="1">
    <source>
        <dbReference type="SAM" id="MobiDB-lite"/>
    </source>
</evidence>
<evidence type="ECO:0000313" key="2">
    <source>
        <dbReference type="EMBL" id="CDO72219.1"/>
    </source>
</evidence>
<dbReference type="Pfam" id="PF18759">
    <property type="entry name" value="Plavaka"/>
    <property type="match status" value="1"/>
</dbReference>
<gene>
    <name evidence="2" type="ORF">BN946_scf184970.g71</name>
</gene>
<feature type="compositionally biased region" description="Pro residues" evidence="1">
    <location>
        <begin position="61"/>
        <end position="87"/>
    </location>
</feature>
<protein>
    <recommendedName>
        <fullName evidence="4">C2H2-type domain-containing protein</fullName>
    </recommendedName>
</protein>
<sequence>MSVVCKGCGQSYTDSGFLRHLSETTRPPCIAVWRELRTYRSPSPSDSSSEDEDENNENKPEPPPNEPEPPPNEPELPPNDPGLPMPEPFEGDYFGDYVAGDFDDYDEVQGAPEDHQHQGGEGDSDSDDSSDNDDNIADQHSPSDSEESDEEDAANYEDGDGWEAPLHASGPAGTQVDVDDEAEPEDEERGASHTEPAPHCLVKCVYGSALEGSNTNVYAPFLSALDWGVARWAKMRGPGSTAVTELLDIPELVEKLGLSFKNANELNAIIDKKVPAGRPRFIRREVVIAGEAFEIFYRDIIAWIRALFGDPEFAGILVFTPERHYADADETIRVYFDMHTGRWWWDTQRALDQLKPGATIIPIIISSDKTQLTLFGSKTAYPVYMTIGNLPKDVRRKPSRRGQILLAYLPSTRLQHITSHASRRRALANLYHACLTYILRPLKHAGINGIALVSGDGVSRRGHPIFALHVGDYLEQLLAAGCKHGECPKCPIPRDEIGILSPERPFRDLDKVLAALRKVSQGPRAYTRACKEAGIKPIIRPYWADLPFVNIYRLIVPDLLHQLYQGVIKHLVGWLSKAYGPDELDARCRRFPPNHNIRLFMAGITKLQRVTGKEHAQMCRFLVGLILGARLPDGLSPVRLIRAVCALLDFVYLAQYPAHSSETLELLKRALVRFHQNKAIFVDLGIRGHFKLPKLHWLEHYVLAIILFGTTDNYDTQYTERLHIDFAKEAYRATNHKDEFPQMTLWLERREKILRHEVYIHWRLECVSQSHSSDREHDLYAVSASSPHPEHLSSSHGHPVRISRNGRHQARDDAAACAPQLRPRTTAHLTRIKIARHPSVKALTFARASQAYGATELQSALAHFAVQYREPHLPPAEVKRRAAALYLRFNTVAAFHRMKFLLDNAQELGVMEDTKDAAHARPQRHDKHGRLVPGRFDTVLINEHGEGGTAGIQGYRVGRIRLIFKLPKQASQYLFPGMPPPGYLAYVEWFSAFTQPHPVHNLYKVTRPRGRQGEKPPSVVEISSIRRSCHLFPDFGPVVPRDWTSSTVLDRCEHFWTNPFTDLHMYMSMF</sequence>
<dbReference type="Proteomes" id="UP000029665">
    <property type="component" value="Unassembled WGS sequence"/>
</dbReference>